<feature type="signal peptide" evidence="1">
    <location>
        <begin position="1"/>
        <end position="20"/>
    </location>
</feature>
<protein>
    <submittedName>
        <fullName evidence="2">Uncharacterized protein</fullName>
    </submittedName>
</protein>
<dbReference type="EMBL" id="GGEC01062266">
    <property type="protein sequence ID" value="MBX42750.1"/>
    <property type="molecule type" value="Transcribed_RNA"/>
</dbReference>
<evidence type="ECO:0000313" key="2">
    <source>
        <dbReference type="EMBL" id="MBX42750.1"/>
    </source>
</evidence>
<proteinExistence type="predicted"/>
<dbReference type="AlphaFoldDB" id="A0A2P2NK30"/>
<name>A0A2P2NK30_RHIMU</name>
<sequence length="61" mass="7184">MLCILTILFILFILHPDAWKLIFNNYDMTVSVIFSHNGYSLYPFMCQFKEPFLKCGCESIL</sequence>
<evidence type="ECO:0000256" key="1">
    <source>
        <dbReference type="SAM" id="SignalP"/>
    </source>
</evidence>
<organism evidence="2">
    <name type="scientific">Rhizophora mucronata</name>
    <name type="common">Asiatic mangrove</name>
    <dbReference type="NCBI Taxonomy" id="61149"/>
    <lineage>
        <taxon>Eukaryota</taxon>
        <taxon>Viridiplantae</taxon>
        <taxon>Streptophyta</taxon>
        <taxon>Embryophyta</taxon>
        <taxon>Tracheophyta</taxon>
        <taxon>Spermatophyta</taxon>
        <taxon>Magnoliopsida</taxon>
        <taxon>eudicotyledons</taxon>
        <taxon>Gunneridae</taxon>
        <taxon>Pentapetalae</taxon>
        <taxon>rosids</taxon>
        <taxon>fabids</taxon>
        <taxon>Malpighiales</taxon>
        <taxon>Rhizophoraceae</taxon>
        <taxon>Rhizophora</taxon>
    </lineage>
</organism>
<reference evidence="2" key="1">
    <citation type="submission" date="2018-02" db="EMBL/GenBank/DDBJ databases">
        <title>Rhizophora mucronata_Transcriptome.</title>
        <authorList>
            <person name="Meera S.P."/>
            <person name="Sreeshan A."/>
            <person name="Augustine A."/>
        </authorList>
    </citation>
    <scope>NUCLEOTIDE SEQUENCE</scope>
    <source>
        <tissue evidence="2">Leaf</tissue>
    </source>
</reference>
<feature type="chain" id="PRO_5015142862" evidence="1">
    <location>
        <begin position="21"/>
        <end position="61"/>
    </location>
</feature>
<keyword evidence="1" id="KW-0732">Signal</keyword>
<accession>A0A2P2NK30</accession>